<evidence type="ECO:0000313" key="15">
    <source>
        <dbReference type="EMBL" id="KAJ1923178.1"/>
    </source>
</evidence>
<dbReference type="GO" id="GO:0000781">
    <property type="term" value="C:chromosome, telomeric region"/>
    <property type="evidence" value="ECO:0007669"/>
    <property type="project" value="UniProtKB-SubCell"/>
</dbReference>
<dbReference type="GO" id="GO:0006310">
    <property type="term" value="P:DNA recombination"/>
    <property type="evidence" value="ECO:0007669"/>
    <property type="project" value="UniProtKB-KW"/>
</dbReference>
<dbReference type="GO" id="GO:0042162">
    <property type="term" value="F:telomeric DNA binding"/>
    <property type="evidence" value="ECO:0007669"/>
    <property type="project" value="TreeGrafter"/>
</dbReference>
<evidence type="ECO:0000256" key="10">
    <source>
        <dbReference type="ARBA" id="ARBA00023172"/>
    </source>
</evidence>
<keyword evidence="5" id="KW-0378">Hydrolase</keyword>
<dbReference type="EMBL" id="JANBPT010000349">
    <property type="protein sequence ID" value="KAJ1923178.1"/>
    <property type="molecule type" value="Genomic_DNA"/>
</dbReference>
<evidence type="ECO:0000313" key="16">
    <source>
        <dbReference type="Proteomes" id="UP001150569"/>
    </source>
</evidence>
<evidence type="ECO:0000256" key="9">
    <source>
        <dbReference type="ARBA" id="ARBA00023125"/>
    </source>
</evidence>
<dbReference type="SUPFAM" id="SSF53300">
    <property type="entry name" value="vWA-like"/>
    <property type="match status" value="1"/>
</dbReference>
<dbReference type="GO" id="GO:0005524">
    <property type="term" value="F:ATP binding"/>
    <property type="evidence" value="ECO:0007669"/>
    <property type="project" value="UniProtKB-KW"/>
</dbReference>
<evidence type="ECO:0000256" key="11">
    <source>
        <dbReference type="ARBA" id="ARBA00023204"/>
    </source>
</evidence>
<keyword evidence="3" id="KW-0547">Nucleotide-binding</keyword>
<dbReference type="GO" id="GO:0043564">
    <property type="term" value="C:Ku70:Ku80 complex"/>
    <property type="evidence" value="ECO:0007669"/>
    <property type="project" value="TreeGrafter"/>
</dbReference>
<evidence type="ECO:0000259" key="14">
    <source>
        <dbReference type="SMART" id="SM00559"/>
    </source>
</evidence>
<keyword evidence="10" id="KW-0233">DNA recombination</keyword>
<keyword evidence="4" id="KW-0227">DNA damage</keyword>
<accession>A0A9W8DSJ0</accession>
<evidence type="ECO:0000256" key="12">
    <source>
        <dbReference type="ARBA" id="ARBA00023242"/>
    </source>
</evidence>
<sequence length="621" mass="69027">MAYKTVTVAILDVSMSMGQPSIYLQGHPEYQFPIEGEPLARTRFEFARQLLRKFMLYQITKDRKQSHFAMYLCGTRETKHQLIEELPKDYHHIELIHPLERAHWGHIEALQAASGTTKYASDFLNAIIVALDLIQVFCGTSVYRKRILVLTDGGSSFQQLDGPAVLEMIAKVGVSVDVIGMDMKPSTVPIDVEYVSQIVQSNKPVPNEHFIRMFAHATNGVYGNCAEALTDTTRYTGQTTKPTTTFRGPLVFAKDRFNVDPKVDFTLPVHMYCCSTAVTPIKSHQVLESDPDVELASRLVPRELKIADTDSAGGQDNENELSRRPRVPPLRPLKNPVLASDQGTLPQDGDVRQFYQLGDIAVETSCLSRLVRSDSDHGNKDDSDMPGEGGRTYGPGIYVTGFVDRKEIKPEYICGHTYYVVSAMDTVDPAAQFASFVRALQVRSVAALVQYVRSVSVAAPTFGALFADPDGHLDRLYFAPLPFNTHFCRFVANRFDTKSKRHIIGDGDVEKSKCDDAQLDTLVAKFIKGNTMIGSTVSPSPSAAPALSDPRSNYFLQLVAHRASQVTPELGLPAPAPYLIRQFQPNRQASTDLVAAIRQELGTWVERQEPEREEVVTVKLE</sequence>
<evidence type="ECO:0000256" key="4">
    <source>
        <dbReference type="ARBA" id="ARBA00022763"/>
    </source>
</evidence>
<dbReference type="GO" id="GO:0004386">
    <property type="term" value="F:helicase activity"/>
    <property type="evidence" value="ECO:0007669"/>
    <property type="project" value="UniProtKB-KW"/>
</dbReference>
<keyword evidence="9" id="KW-0238">DNA-binding</keyword>
<dbReference type="GO" id="GO:0000723">
    <property type="term" value="P:telomere maintenance"/>
    <property type="evidence" value="ECO:0007669"/>
    <property type="project" value="TreeGrafter"/>
</dbReference>
<dbReference type="InterPro" id="IPR006164">
    <property type="entry name" value="DNA_bd_Ku70/Ku80"/>
</dbReference>
<dbReference type="SUPFAM" id="SSF100939">
    <property type="entry name" value="SPOC domain-like"/>
    <property type="match status" value="1"/>
</dbReference>
<dbReference type="InterPro" id="IPR036465">
    <property type="entry name" value="vWFA_dom_sf"/>
</dbReference>
<keyword evidence="8" id="KW-0779">Telomere</keyword>
<organism evidence="15 16">
    <name type="scientific">Tieghemiomyces parasiticus</name>
    <dbReference type="NCBI Taxonomy" id="78921"/>
    <lineage>
        <taxon>Eukaryota</taxon>
        <taxon>Fungi</taxon>
        <taxon>Fungi incertae sedis</taxon>
        <taxon>Zoopagomycota</taxon>
        <taxon>Kickxellomycotina</taxon>
        <taxon>Dimargaritomycetes</taxon>
        <taxon>Dimargaritales</taxon>
        <taxon>Dimargaritaceae</taxon>
        <taxon>Tieghemiomyces</taxon>
    </lineage>
</organism>
<evidence type="ECO:0000256" key="5">
    <source>
        <dbReference type="ARBA" id="ARBA00022801"/>
    </source>
</evidence>
<evidence type="ECO:0000256" key="7">
    <source>
        <dbReference type="ARBA" id="ARBA00022840"/>
    </source>
</evidence>
<name>A0A9W8DSJ0_9FUNG</name>
<feature type="domain" description="Ku" evidence="14">
    <location>
        <begin position="343"/>
        <end position="496"/>
    </location>
</feature>
<dbReference type="PANTHER" id="PTHR12604">
    <property type="entry name" value="KU AUTOANTIGEN DNA HELICASE"/>
    <property type="match status" value="1"/>
</dbReference>
<proteinExistence type="predicted"/>
<evidence type="ECO:0000256" key="3">
    <source>
        <dbReference type="ARBA" id="ARBA00022741"/>
    </source>
</evidence>
<evidence type="ECO:0000256" key="2">
    <source>
        <dbReference type="ARBA" id="ARBA00004574"/>
    </source>
</evidence>
<keyword evidence="11" id="KW-0234">DNA repair</keyword>
<dbReference type="SMART" id="SM00559">
    <property type="entry name" value="Ku78"/>
    <property type="match status" value="1"/>
</dbReference>
<dbReference type="GO" id="GO:0003690">
    <property type="term" value="F:double-stranded DNA binding"/>
    <property type="evidence" value="ECO:0007669"/>
    <property type="project" value="TreeGrafter"/>
</dbReference>
<dbReference type="InterPro" id="IPR016194">
    <property type="entry name" value="SPOC-like_C_dom_sf"/>
</dbReference>
<evidence type="ECO:0000256" key="13">
    <source>
        <dbReference type="SAM" id="MobiDB-lite"/>
    </source>
</evidence>
<keyword evidence="16" id="KW-1185">Reference proteome</keyword>
<evidence type="ECO:0000256" key="1">
    <source>
        <dbReference type="ARBA" id="ARBA00004123"/>
    </source>
</evidence>
<dbReference type="Gene3D" id="2.40.290.10">
    <property type="match status" value="1"/>
</dbReference>
<evidence type="ECO:0000256" key="8">
    <source>
        <dbReference type="ARBA" id="ARBA00022895"/>
    </source>
</evidence>
<protein>
    <submittedName>
        <fullName evidence="15">ATP-dependent DNA helicase yku80</fullName>
    </submittedName>
</protein>
<keyword evidence="12" id="KW-0539">Nucleus</keyword>
<reference evidence="15" key="1">
    <citation type="submission" date="2022-07" db="EMBL/GenBank/DDBJ databases">
        <title>Phylogenomic reconstructions and comparative analyses of Kickxellomycotina fungi.</title>
        <authorList>
            <person name="Reynolds N.K."/>
            <person name="Stajich J.E."/>
            <person name="Barry K."/>
            <person name="Grigoriev I.V."/>
            <person name="Crous P."/>
            <person name="Smith M.E."/>
        </authorList>
    </citation>
    <scope>NUCLEOTIDE SEQUENCE</scope>
    <source>
        <strain evidence="15">RSA 861</strain>
    </source>
</reference>
<keyword evidence="7" id="KW-0067">ATP-binding</keyword>
<gene>
    <name evidence="15" type="primary">YKU80</name>
    <name evidence="15" type="ORF">IWQ60_006033</name>
</gene>
<dbReference type="GO" id="GO:0006303">
    <property type="term" value="P:double-strand break repair via nonhomologous end joining"/>
    <property type="evidence" value="ECO:0007669"/>
    <property type="project" value="InterPro"/>
</dbReference>
<dbReference type="OrthoDB" id="30826at2759"/>
<dbReference type="Gene3D" id="3.40.50.410">
    <property type="entry name" value="von Willebrand factor, type A domain"/>
    <property type="match status" value="1"/>
</dbReference>
<evidence type="ECO:0000256" key="6">
    <source>
        <dbReference type="ARBA" id="ARBA00022806"/>
    </source>
</evidence>
<keyword evidence="8" id="KW-0158">Chromosome</keyword>
<dbReference type="PANTHER" id="PTHR12604:SF4">
    <property type="entry name" value="X-RAY REPAIR CROSS-COMPLEMENTING PROTEIN 5"/>
    <property type="match status" value="1"/>
</dbReference>
<dbReference type="GO" id="GO:0016787">
    <property type="term" value="F:hydrolase activity"/>
    <property type="evidence" value="ECO:0007669"/>
    <property type="project" value="UniProtKB-KW"/>
</dbReference>
<dbReference type="Proteomes" id="UP001150569">
    <property type="component" value="Unassembled WGS sequence"/>
</dbReference>
<keyword evidence="6 15" id="KW-0347">Helicase</keyword>
<feature type="region of interest" description="Disordered" evidence="13">
    <location>
        <begin position="304"/>
        <end position="345"/>
    </location>
</feature>
<comment type="subcellular location">
    <subcellularLocation>
        <location evidence="2">Chromosome</location>
        <location evidence="2">Telomere</location>
    </subcellularLocation>
    <subcellularLocation>
        <location evidence="1">Nucleus</location>
    </subcellularLocation>
</comment>
<dbReference type="Pfam" id="PF02735">
    <property type="entry name" value="Ku"/>
    <property type="match status" value="1"/>
</dbReference>
<dbReference type="AlphaFoldDB" id="A0A9W8DSJ0"/>
<comment type="caution">
    <text evidence="15">The sequence shown here is derived from an EMBL/GenBank/DDBJ whole genome shotgun (WGS) entry which is preliminary data.</text>
</comment>